<dbReference type="EMBL" id="BQKI01000085">
    <property type="protein sequence ID" value="GJN34175.1"/>
    <property type="molecule type" value="Genomic_DNA"/>
</dbReference>
<feature type="domain" description="FAR1" evidence="2">
    <location>
        <begin position="70"/>
        <end position="155"/>
    </location>
</feature>
<reference evidence="3" key="1">
    <citation type="journal article" date="2018" name="DNA Res.">
        <title>Multiple hybrid de novo genome assembly of finger millet, an orphan allotetraploid crop.</title>
        <authorList>
            <person name="Hatakeyama M."/>
            <person name="Aluri S."/>
            <person name="Balachadran M.T."/>
            <person name="Sivarajan S.R."/>
            <person name="Patrignani A."/>
            <person name="Gruter S."/>
            <person name="Poveda L."/>
            <person name="Shimizu-Inatsugi R."/>
            <person name="Baeten J."/>
            <person name="Francoijs K.J."/>
            <person name="Nataraja K.N."/>
            <person name="Reddy Y.A.N."/>
            <person name="Phadnis S."/>
            <person name="Ravikumar R.L."/>
            <person name="Schlapbach R."/>
            <person name="Sreeman S.M."/>
            <person name="Shimizu K.K."/>
        </authorList>
    </citation>
    <scope>NUCLEOTIDE SEQUENCE</scope>
</reference>
<organism evidence="3 4">
    <name type="scientific">Eleusine coracana subsp. coracana</name>
    <dbReference type="NCBI Taxonomy" id="191504"/>
    <lineage>
        <taxon>Eukaryota</taxon>
        <taxon>Viridiplantae</taxon>
        <taxon>Streptophyta</taxon>
        <taxon>Embryophyta</taxon>
        <taxon>Tracheophyta</taxon>
        <taxon>Spermatophyta</taxon>
        <taxon>Magnoliopsida</taxon>
        <taxon>Liliopsida</taxon>
        <taxon>Poales</taxon>
        <taxon>Poaceae</taxon>
        <taxon>PACMAD clade</taxon>
        <taxon>Chloridoideae</taxon>
        <taxon>Cynodonteae</taxon>
        <taxon>Eleusininae</taxon>
        <taxon>Eleusine</taxon>
    </lineage>
</organism>
<dbReference type="AlphaFoldDB" id="A0AAV5FGR3"/>
<dbReference type="PANTHER" id="PTHR47718:SF5">
    <property type="entry name" value="PROTEIN FAR1-RELATED SEQUENCE 8-LIKE"/>
    <property type="match status" value="1"/>
</dbReference>
<keyword evidence="4" id="KW-1185">Reference proteome</keyword>
<dbReference type="Pfam" id="PF03101">
    <property type="entry name" value="FAR1"/>
    <property type="match status" value="1"/>
</dbReference>
<evidence type="ECO:0000313" key="3">
    <source>
        <dbReference type="EMBL" id="GJN34175.1"/>
    </source>
</evidence>
<protein>
    <recommendedName>
        <fullName evidence="2">FAR1 domain-containing protein</fullName>
    </recommendedName>
</protein>
<sequence>MREQENLGELQEMDSDEQQDNISQYTTLDDYFVTAEHEDHSIDEVVGEELQINEPIKGMIFDNIDDAFHFCKRYARTKGFAITKRSSRTGEDKEVVQYITLACSRQGKALCSSKNAFKPNPSVRIDCPVKLNFTLHGPDKKYRLSSLTLEHNHDLSLGKASHILSILPIMKIKEVPSKYILQRWRKDIKRKHTFIKSSYDDCIDTPVARRYDELCKSFSEVAEDGAESDALFEFVIGGIKDLKIETIVARQNIHQAQESTPPNCSDEGTHNNGKAILNPIPAQRVGRPPSDRKESKIDNKVRNMRGKKQGSSTKSIDSQNGRGKKAKKISQNTQVTSAEHELINMPYNGDCTNLQSSQQVPTANEPVLPFEISSYVNLLQIESKIVQQMSSVTGTVDLNDDRLKLSMGWASVTAAEEDDEKTRKKGKQRLSRSRKFGRIRKTGPNSDVDRFVLASYRNPSYV</sequence>
<dbReference type="Proteomes" id="UP001054889">
    <property type="component" value="Unassembled WGS sequence"/>
</dbReference>
<dbReference type="InterPro" id="IPR004330">
    <property type="entry name" value="FAR1_DNA_bnd_dom"/>
</dbReference>
<feature type="region of interest" description="Disordered" evidence="1">
    <location>
        <begin position="255"/>
        <end position="335"/>
    </location>
</feature>
<accession>A0AAV5FGR3</accession>
<dbReference type="PANTHER" id="PTHR47718">
    <property type="entry name" value="OS01G0519700 PROTEIN"/>
    <property type="match status" value="1"/>
</dbReference>
<comment type="caution">
    <text evidence="3">The sequence shown here is derived from an EMBL/GenBank/DDBJ whole genome shotgun (WGS) entry which is preliminary data.</text>
</comment>
<gene>
    <name evidence="3" type="primary">gb22819</name>
    <name evidence="3" type="ORF">PR202_gb22819</name>
</gene>
<name>A0AAV5FGR3_ELECO</name>
<feature type="compositionally biased region" description="Polar residues" evidence="1">
    <location>
        <begin position="309"/>
        <end position="321"/>
    </location>
</feature>
<proteinExistence type="predicted"/>
<reference evidence="3" key="2">
    <citation type="submission" date="2021-12" db="EMBL/GenBank/DDBJ databases">
        <title>Resequencing data analysis of finger millet.</title>
        <authorList>
            <person name="Hatakeyama M."/>
            <person name="Aluri S."/>
            <person name="Balachadran M.T."/>
            <person name="Sivarajan S.R."/>
            <person name="Poveda L."/>
            <person name="Shimizu-Inatsugi R."/>
            <person name="Schlapbach R."/>
            <person name="Sreeman S.M."/>
            <person name="Shimizu K.K."/>
        </authorList>
    </citation>
    <scope>NUCLEOTIDE SEQUENCE</scope>
</reference>
<evidence type="ECO:0000313" key="4">
    <source>
        <dbReference type="Proteomes" id="UP001054889"/>
    </source>
</evidence>
<evidence type="ECO:0000256" key="1">
    <source>
        <dbReference type="SAM" id="MobiDB-lite"/>
    </source>
</evidence>
<evidence type="ECO:0000259" key="2">
    <source>
        <dbReference type="Pfam" id="PF03101"/>
    </source>
</evidence>
<feature type="compositionally biased region" description="Basic and acidic residues" evidence="1">
    <location>
        <begin position="289"/>
        <end position="301"/>
    </location>
</feature>